<name>A0AAD4E169_9AGAM</name>
<sequence length="177" mass="17861">MPGGRGSQRKGKAAIPKLPRGSGLNPSGLPAAGQLNLSTEQPQMSAFNFDPYAQSVGERQAAQQQFHDAHGSLFYGDGGGPSSYGPAQGSSTYGDGGGPLSYGPAQGLSTYGDGGGPLSYGPAQGSSTYGDGGGLLSYGPAQGSSTYRDGGGLLSYGPVQGSSSYEDDDFYNHFQDA</sequence>
<dbReference type="EMBL" id="JABBWK010000043">
    <property type="protein sequence ID" value="KAG1897835.1"/>
    <property type="molecule type" value="Genomic_DNA"/>
</dbReference>
<keyword evidence="3" id="KW-1185">Reference proteome</keyword>
<dbReference type="Proteomes" id="UP001195769">
    <property type="component" value="Unassembled WGS sequence"/>
</dbReference>
<feature type="region of interest" description="Disordered" evidence="1">
    <location>
        <begin position="1"/>
        <end position="177"/>
    </location>
</feature>
<dbReference type="AlphaFoldDB" id="A0AAD4E169"/>
<evidence type="ECO:0000313" key="2">
    <source>
        <dbReference type="EMBL" id="KAG1897835.1"/>
    </source>
</evidence>
<evidence type="ECO:0000256" key="1">
    <source>
        <dbReference type="SAM" id="MobiDB-lite"/>
    </source>
</evidence>
<feature type="compositionally biased region" description="Polar residues" evidence="1">
    <location>
        <begin position="35"/>
        <end position="46"/>
    </location>
</feature>
<reference evidence="2" key="1">
    <citation type="journal article" date="2020" name="New Phytol.">
        <title>Comparative genomics reveals dynamic genome evolution in host specialist ectomycorrhizal fungi.</title>
        <authorList>
            <person name="Lofgren L.A."/>
            <person name="Nguyen N.H."/>
            <person name="Vilgalys R."/>
            <person name="Ruytinx J."/>
            <person name="Liao H.L."/>
            <person name="Branco S."/>
            <person name="Kuo A."/>
            <person name="LaButti K."/>
            <person name="Lipzen A."/>
            <person name="Andreopoulos W."/>
            <person name="Pangilinan J."/>
            <person name="Riley R."/>
            <person name="Hundley H."/>
            <person name="Na H."/>
            <person name="Barry K."/>
            <person name="Grigoriev I.V."/>
            <person name="Stajich J.E."/>
            <person name="Kennedy P.G."/>
        </authorList>
    </citation>
    <scope>NUCLEOTIDE SEQUENCE</scope>
    <source>
        <strain evidence="2">FC203</strain>
    </source>
</reference>
<protein>
    <submittedName>
        <fullName evidence="2">Uncharacterized protein</fullName>
    </submittedName>
</protein>
<dbReference type="GeneID" id="64661753"/>
<proteinExistence type="predicted"/>
<gene>
    <name evidence="2" type="ORF">F5891DRAFT_1191464</name>
</gene>
<comment type="caution">
    <text evidence="2">The sequence shown here is derived from an EMBL/GenBank/DDBJ whole genome shotgun (WGS) entry which is preliminary data.</text>
</comment>
<dbReference type="RefSeq" id="XP_041223411.1">
    <property type="nucleotide sequence ID" value="XM_041367455.1"/>
</dbReference>
<accession>A0AAD4E169</accession>
<organism evidence="2 3">
    <name type="scientific">Suillus fuscotomentosus</name>
    <dbReference type="NCBI Taxonomy" id="1912939"/>
    <lineage>
        <taxon>Eukaryota</taxon>
        <taxon>Fungi</taxon>
        <taxon>Dikarya</taxon>
        <taxon>Basidiomycota</taxon>
        <taxon>Agaricomycotina</taxon>
        <taxon>Agaricomycetes</taxon>
        <taxon>Agaricomycetidae</taxon>
        <taxon>Boletales</taxon>
        <taxon>Suillineae</taxon>
        <taxon>Suillaceae</taxon>
        <taxon>Suillus</taxon>
    </lineage>
</organism>
<evidence type="ECO:0000313" key="3">
    <source>
        <dbReference type="Proteomes" id="UP001195769"/>
    </source>
</evidence>